<feature type="repeat" description="RCC1" evidence="1">
    <location>
        <begin position="182"/>
        <end position="236"/>
    </location>
</feature>
<feature type="repeat" description="RCC1" evidence="1">
    <location>
        <begin position="76"/>
        <end position="128"/>
    </location>
</feature>
<evidence type="ECO:0000256" key="1">
    <source>
        <dbReference type="PROSITE-ProRule" id="PRU00235"/>
    </source>
</evidence>
<dbReference type="PANTHER" id="PTHR45982:SF1">
    <property type="entry name" value="REGULATOR OF CHROMOSOME CONDENSATION"/>
    <property type="match status" value="1"/>
</dbReference>
<dbReference type="InterPro" id="IPR009091">
    <property type="entry name" value="RCC1/BLIP-II"/>
</dbReference>
<dbReference type="Proteomes" id="UP001431209">
    <property type="component" value="Unassembled WGS sequence"/>
</dbReference>
<dbReference type="PROSITE" id="PS50012">
    <property type="entry name" value="RCC1_3"/>
    <property type="match status" value="2"/>
</dbReference>
<evidence type="ECO:0000313" key="3">
    <source>
        <dbReference type="Proteomes" id="UP001431209"/>
    </source>
</evidence>
<dbReference type="InterPro" id="IPR051553">
    <property type="entry name" value="Ran_GTPase-activating"/>
</dbReference>
<dbReference type="Gene3D" id="2.130.10.30">
    <property type="entry name" value="Regulator of chromosome condensation 1/beta-lactamase-inhibitor protein II"/>
    <property type="match status" value="1"/>
</dbReference>
<gene>
    <name evidence="2" type="ORF">AKO1_015290</name>
</gene>
<dbReference type="PANTHER" id="PTHR45982">
    <property type="entry name" value="REGULATOR OF CHROMOSOME CONDENSATION"/>
    <property type="match status" value="1"/>
</dbReference>
<dbReference type="SUPFAM" id="SSF50985">
    <property type="entry name" value="RCC1/BLIP-II"/>
    <property type="match status" value="1"/>
</dbReference>
<organism evidence="2 3">
    <name type="scientific">Acrasis kona</name>
    <dbReference type="NCBI Taxonomy" id="1008807"/>
    <lineage>
        <taxon>Eukaryota</taxon>
        <taxon>Discoba</taxon>
        <taxon>Heterolobosea</taxon>
        <taxon>Tetramitia</taxon>
        <taxon>Eutetramitia</taxon>
        <taxon>Acrasidae</taxon>
        <taxon>Acrasis</taxon>
    </lineage>
</organism>
<proteinExistence type="predicted"/>
<comment type="caution">
    <text evidence="2">The sequence shown here is derived from an EMBL/GenBank/DDBJ whole genome shotgun (WGS) entry which is preliminary data.</text>
</comment>
<keyword evidence="3" id="KW-1185">Reference proteome</keyword>
<dbReference type="EMBL" id="JAOPGA020001388">
    <property type="protein sequence ID" value="KAL0487934.1"/>
    <property type="molecule type" value="Genomic_DNA"/>
</dbReference>
<sequence>MNLLSLKEQVLYCVPGKIKKVGQSYNLEKAVVITDKGAYYAYYKSDVVEYIQGTEGLDLKEGLCSFNHTVLLATNGALYYFGENSMMQLGVSSEEVNSITRYDDEFFDGELVSQVAIGAYHTLVLTENNKLFLAGFDYFGARRLDKRKYIMLTSSYCSLLNDCKIEMIKSGVCHFAILTSEGHVLTSGSNAFGQLGHTHGGSGYTTLDQINSSNGTPLLVKDVACGSYCTIVLDQHNNLIYYGHQGGSPLSIKLDCMVLELSEDDVGYDVKKKDIIVKTKNSILRFEVERALKNPEVVQPHNLLYCHHRDLSTSQSFIYVNRSAADYFYFTNLKSMVGSDNLFDISIII</sequence>
<accession>A0AAW2ZGX8</accession>
<dbReference type="InterPro" id="IPR000408">
    <property type="entry name" value="Reg_chr_condens"/>
</dbReference>
<evidence type="ECO:0000313" key="2">
    <source>
        <dbReference type="EMBL" id="KAL0487934.1"/>
    </source>
</evidence>
<dbReference type="Pfam" id="PF13540">
    <property type="entry name" value="RCC1_2"/>
    <property type="match status" value="1"/>
</dbReference>
<dbReference type="AlphaFoldDB" id="A0AAW2ZGX8"/>
<dbReference type="Pfam" id="PF00415">
    <property type="entry name" value="RCC1"/>
    <property type="match status" value="1"/>
</dbReference>
<protein>
    <submittedName>
        <fullName evidence="2">Uncharacterized protein</fullName>
    </submittedName>
</protein>
<reference evidence="2 3" key="1">
    <citation type="submission" date="2024-03" db="EMBL/GenBank/DDBJ databases">
        <title>The Acrasis kona genome and developmental transcriptomes reveal deep origins of eukaryotic multicellular pathways.</title>
        <authorList>
            <person name="Sheikh S."/>
            <person name="Fu C.-J."/>
            <person name="Brown M.W."/>
            <person name="Baldauf S.L."/>
        </authorList>
    </citation>
    <scope>NUCLEOTIDE SEQUENCE [LARGE SCALE GENOMIC DNA]</scope>
    <source>
        <strain evidence="2 3">ATCC MYA-3509</strain>
    </source>
</reference>
<name>A0AAW2ZGX8_9EUKA</name>